<name>A0AAJ0FHD0_9PEZI</name>
<dbReference type="EMBL" id="MU839029">
    <property type="protein sequence ID" value="KAK1763273.1"/>
    <property type="molecule type" value="Genomic_DNA"/>
</dbReference>
<dbReference type="SUPFAM" id="SSF54495">
    <property type="entry name" value="UBC-like"/>
    <property type="match status" value="1"/>
</dbReference>
<dbReference type="GeneID" id="85307343"/>
<evidence type="ECO:0000313" key="3">
    <source>
        <dbReference type="Proteomes" id="UP001244011"/>
    </source>
</evidence>
<gene>
    <name evidence="2" type="ORF">QBC33DRAFT_428771</name>
</gene>
<proteinExistence type="predicted"/>
<dbReference type="Gene3D" id="3.10.110.10">
    <property type="entry name" value="Ubiquitin Conjugating Enzyme"/>
    <property type="match status" value="1"/>
</dbReference>
<keyword evidence="3" id="KW-1185">Reference proteome</keyword>
<feature type="non-terminal residue" evidence="2">
    <location>
        <position position="73"/>
    </location>
</feature>
<sequence>ITPNMPDKSPKVFWCEKIYHPSINLKRKVCFNILHEDRKPVLNLNAVIVALKFLFIKSNASDSLNKEAADNLR</sequence>
<dbReference type="Proteomes" id="UP001244011">
    <property type="component" value="Unassembled WGS sequence"/>
</dbReference>
<dbReference type="InterPro" id="IPR016135">
    <property type="entry name" value="UBQ-conjugating_enzyme/RWD"/>
</dbReference>
<comment type="caution">
    <text evidence="2">The sequence shown here is derived from an EMBL/GenBank/DDBJ whole genome shotgun (WGS) entry which is preliminary data.</text>
</comment>
<reference evidence="2" key="1">
    <citation type="submission" date="2023-06" db="EMBL/GenBank/DDBJ databases">
        <title>Genome-scale phylogeny and comparative genomics of the fungal order Sordariales.</title>
        <authorList>
            <consortium name="Lawrence Berkeley National Laboratory"/>
            <person name="Hensen N."/>
            <person name="Bonometti L."/>
            <person name="Westerberg I."/>
            <person name="Brannstrom I.O."/>
            <person name="Guillou S."/>
            <person name="Cros-Aarteil S."/>
            <person name="Calhoun S."/>
            <person name="Haridas S."/>
            <person name="Kuo A."/>
            <person name="Mondo S."/>
            <person name="Pangilinan J."/>
            <person name="Riley R."/>
            <person name="Labutti K."/>
            <person name="Andreopoulos B."/>
            <person name="Lipzen A."/>
            <person name="Chen C."/>
            <person name="Yanf M."/>
            <person name="Daum C."/>
            <person name="Ng V."/>
            <person name="Clum A."/>
            <person name="Steindorff A."/>
            <person name="Ohm R."/>
            <person name="Martin F."/>
            <person name="Silar P."/>
            <person name="Natvig D."/>
            <person name="Lalanne C."/>
            <person name="Gautier V."/>
            <person name="Ament-Velasquez S.L."/>
            <person name="Kruys A."/>
            <person name="Hutchinson M.I."/>
            <person name="Powell A.J."/>
            <person name="Barry K."/>
            <person name="Miller A.N."/>
            <person name="Grigoriev I.V."/>
            <person name="Debuchy R."/>
            <person name="Gladieux P."/>
            <person name="Thoren M.H."/>
            <person name="Johannesson H."/>
        </authorList>
    </citation>
    <scope>NUCLEOTIDE SEQUENCE</scope>
    <source>
        <strain evidence="2">8032-3</strain>
    </source>
</reference>
<evidence type="ECO:0000259" key="1">
    <source>
        <dbReference type="PROSITE" id="PS50127"/>
    </source>
</evidence>
<dbReference type="Pfam" id="PF00179">
    <property type="entry name" value="UQ_con"/>
    <property type="match status" value="1"/>
</dbReference>
<protein>
    <submittedName>
        <fullName evidence="2">Ubiquitin-conjugating enzyme/RWD-like protein</fullName>
    </submittedName>
</protein>
<organism evidence="2 3">
    <name type="scientific">Phialemonium atrogriseum</name>
    <dbReference type="NCBI Taxonomy" id="1093897"/>
    <lineage>
        <taxon>Eukaryota</taxon>
        <taxon>Fungi</taxon>
        <taxon>Dikarya</taxon>
        <taxon>Ascomycota</taxon>
        <taxon>Pezizomycotina</taxon>
        <taxon>Sordariomycetes</taxon>
        <taxon>Sordariomycetidae</taxon>
        <taxon>Cephalothecales</taxon>
        <taxon>Cephalothecaceae</taxon>
        <taxon>Phialemonium</taxon>
    </lineage>
</organism>
<dbReference type="AlphaFoldDB" id="A0AAJ0FHD0"/>
<evidence type="ECO:0000313" key="2">
    <source>
        <dbReference type="EMBL" id="KAK1763273.1"/>
    </source>
</evidence>
<dbReference type="InterPro" id="IPR000608">
    <property type="entry name" value="UBC"/>
</dbReference>
<dbReference type="PROSITE" id="PS50127">
    <property type="entry name" value="UBC_2"/>
    <property type="match status" value="1"/>
</dbReference>
<accession>A0AAJ0FHD0</accession>
<feature type="domain" description="UBC core" evidence="1">
    <location>
        <begin position="1"/>
        <end position="73"/>
    </location>
</feature>
<dbReference type="RefSeq" id="XP_060279486.1">
    <property type="nucleotide sequence ID" value="XM_060424156.1"/>
</dbReference>
<feature type="non-terminal residue" evidence="2">
    <location>
        <position position="1"/>
    </location>
</feature>